<feature type="non-terminal residue" evidence="1">
    <location>
        <position position="1"/>
    </location>
</feature>
<gene>
    <name evidence="1" type="ORF">HMI46_27500</name>
</gene>
<evidence type="ECO:0000313" key="1">
    <source>
        <dbReference type="EMBL" id="NOJ74235.1"/>
    </source>
</evidence>
<accession>A0AAP7A214</accession>
<dbReference type="AlphaFoldDB" id="A0AAP7A214"/>
<comment type="caution">
    <text evidence="1">The sequence shown here is derived from an EMBL/GenBank/DDBJ whole genome shotgun (WGS) entry which is preliminary data.</text>
</comment>
<dbReference type="EMBL" id="JABFOR010000133">
    <property type="protein sequence ID" value="NOJ74235.1"/>
    <property type="molecule type" value="Genomic_DNA"/>
</dbReference>
<dbReference type="SUPFAM" id="SSF55383">
    <property type="entry name" value="Copper amine oxidase, domain N"/>
    <property type="match status" value="1"/>
</dbReference>
<reference evidence="1 2" key="1">
    <citation type="submission" date="2020-05" db="EMBL/GenBank/DDBJ databases">
        <title>Whole genome sequencing and identification of novel metabolites from Paenibacillus alvei strain JR949.</title>
        <authorList>
            <person name="Rajendhran J."/>
            <person name="Sree Pranav P."/>
            <person name="Mahalakshmi B."/>
            <person name="Karthikeyan R."/>
        </authorList>
    </citation>
    <scope>NUCLEOTIDE SEQUENCE [LARGE SCALE GENOMIC DNA]</scope>
    <source>
        <strain evidence="1 2">JR949</strain>
    </source>
</reference>
<sequence>LLIDIIEQHKLQKYDQMGRVEKAVIELNDKKVCDGTFANGLVTAPVRVIAEALGAKVGYDGKKATVNGKIIVGSQTVGGTAYAPIREIVEAAGGRVIGWVGEERRVTISK</sequence>
<protein>
    <submittedName>
        <fullName evidence="1">Mannosyl-glycoprotein endo-beta-N-acetylglucosamidase</fullName>
    </submittedName>
</protein>
<evidence type="ECO:0000313" key="2">
    <source>
        <dbReference type="Proteomes" id="UP000552038"/>
    </source>
</evidence>
<proteinExistence type="predicted"/>
<dbReference type="Proteomes" id="UP000552038">
    <property type="component" value="Unassembled WGS sequence"/>
</dbReference>
<name>A0AAP7A214_PAEAL</name>
<organism evidence="1 2">
    <name type="scientific">Paenibacillus alvei</name>
    <name type="common">Bacillus alvei</name>
    <dbReference type="NCBI Taxonomy" id="44250"/>
    <lineage>
        <taxon>Bacteria</taxon>
        <taxon>Bacillati</taxon>
        <taxon>Bacillota</taxon>
        <taxon>Bacilli</taxon>
        <taxon>Bacillales</taxon>
        <taxon>Paenibacillaceae</taxon>
        <taxon>Paenibacillus</taxon>
    </lineage>
</organism>
<dbReference type="InterPro" id="IPR036582">
    <property type="entry name" value="Mao_N_sf"/>
</dbReference>